<comment type="caution">
    <text evidence="2">The sequence shown here is derived from an EMBL/GenBank/DDBJ whole genome shotgun (WGS) entry which is preliminary data.</text>
</comment>
<feature type="transmembrane region" description="Helical" evidence="1">
    <location>
        <begin position="29"/>
        <end position="55"/>
    </location>
</feature>
<dbReference type="EMBL" id="MFAY01000064">
    <property type="protein sequence ID" value="OGD87136.1"/>
    <property type="molecule type" value="Genomic_DNA"/>
</dbReference>
<proteinExistence type="predicted"/>
<dbReference type="AlphaFoldDB" id="A0A1F5G5I7"/>
<evidence type="ECO:0000313" key="2">
    <source>
        <dbReference type="EMBL" id="OGD87136.1"/>
    </source>
</evidence>
<dbReference type="Proteomes" id="UP000178577">
    <property type="component" value="Unassembled WGS sequence"/>
</dbReference>
<evidence type="ECO:0000313" key="3">
    <source>
        <dbReference type="Proteomes" id="UP000178577"/>
    </source>
</evidence>
<feature type="transmembrane region" description="Helical" evidence="1">
    <location>
        <begin position="108"/>
        <end position="133"/>
    </location>
</feature>
<name>A0A1F5G5I7_9BACT</name>
<evidence type="ECO:0008006" key="4">
    <source>
        <dbReference type="Google" id="ProtNLM"/>
    </source>
</evidence>
<accession>A0A1F5G5I7</accession>
<organism evidence="2 3">
    <name type="scientific">Candidatus Curtissbacteria bacterium RIFCSPHIGHO2_01_FULL_40_12</name>
    <dbReference type="NCBI Taxonomy" id="1797710"/>
    <lineage>
        <taxon>Bacteria</taxon>
        <taxon>Candidatus Curtissiibacteriota</taxon>
    </lineage>
</organism>
<sequence>MDSVTKSLEDIFKKLPPLPASAVDTLYKIAPWIAIIFGILGVIGALGALGLLTAFAPFAAVGGVRNYGLGFISALGLGVASLMMIVAFPGLKAGKMAGWNMLFYSELVSIVSSLIGVSVGTIIGAVIGLYLLFQIKPKYK</sequence>
<keyword evidence="1" id="KW-0812">Transmembrane</keyword>
<feature type="transmembrane region" description="Helical" evidence="1">
    <location>
        <begin position="67"/>
        <end position="88"/>
    </location>
</feature>
<protein>
    <recommendedName>
        <fullName evidence="4">Chromate transporter</fullName>
    </recommendedName>
</protein>
<evidence type="ECO:0000256" key="1">
    <source>
        <dbReference type="SAM" id="Phobius"/>
    </source>
</evidence>
<keyword evidence="1" id="KW-1133">Transmembrane helix</keyword>
<gene>
    <name evidence="2" type="ORF">A2693_01340</name>
</gene>
<keyword evidence="1" id="KW-0472">Membrane</keyword>
<reference evidence="2 3" key="1">
    <citation type="journal article" date="2016" name="Nat. Commun.">
        <title>Thousands of microbial genomes shed light on interconnected biogeochemical processes in an aquifer system.</title>
        <authorList>
            <person name="Anantharaman K."/>
            <person name="Brown C.T."/>
            <person name="Hug L.A."/>
            <person name="Sharon I."/>
            <person name="Castelle C.J."/>
            <person name="Probst A.J."/>
            <person name="Thomas B.C."/>
            <person name="Singh A."/>
            <person name="Wilkins M.J."/>
            <person name="Karaoz U."/>
            <person name="Brodie E.L."/>
            <person name="Williams K.H."/>
            <person name="Hubbard S.S."/>
            <person name="Banfield J.F."/>
        </authorList>
    </citation>
    <scope>NUCLEOTIDE SEQUENCE [LARGE SCALE GENOMIC DNA]</scope>
</reference>